<dbReference type="Gene3D" id="3.40.1090.10">
    <property type="entry name" value="Cytosolic phospholipase A2 catalytic domain"/>
    <property type="match status" value="1"/>
</dbReference>
<name>A0ABP0VZM3_9BRYO</name>
<evidence type="ECO:0000256" key="4">
    <source>
        <dbReference type="RuleBase" id="RU361262"/>
    </source>
</evidence>
<proteinExistence type="inferred from homology"/>
<keyword evidence="8" id="KW-1185">Reference proteome</keyword>
<comment type="function">
    <text evidence="4">Lipolytic acyl hydrolase (LAH).</text>
</comment>
<protein>
    <recommendedName>
        <fullName evidence="4">Patatin</fullName>
        <ecNumber evidence="4">3.1.1.-</ecNumber>
    </recommendedName>
</protein>
<dbReference type="EC" id="3.1.1.-" evidence="4"/>
<dbReference type="InterPro" id="IPR002641">
    <property type="entry name" value="PNPLA_dom"/>
</dbReference>
<comment type="similarity">
    <text evidence="1 4">Belongs to the patatin family.</text>
</comment>
<feature type="region of interest" description="Disordered" evidence="5">
    <location>
        <begin position="375"/>
        <end position="413"/>
    </location>
</feature>
<dbReference type="PANTHER" id="PTHR32176:SF92">
    <property type="entry name" value="XYLOSE ISOMERASE"/>
    <property type="match status" value="1"/>
</dbReference>
<dbReference type="SUPFAM" id="SSF52151">
    <property type="entry name" value="FabD/lysophospholipase-like"/>
    <property type="match status" value="1"/>
</dbReference>
<reference evidence="7" key="1">
    <citation type="submission" date="2024-02" db="EMBL/GenBank/DDBJ databases">
        <authorList>
            <consortium name="ELIXIR-Norway"/>
            <consortium name="Elixir Norway"/>
        </authorList>
    </citation>
    <scope>NUCLEOTIDE SEQUENCE</scope>
</reference>
<feature type="domain" description="PNPLA" evidence="6">
    <location>
        <begin position="21"/>
        <end position="224"/>
    </location>
</feature>
<dbReference type="PANTHER" id="PTHR32176">
    <property type="entry name" value="XYLOSE ISOMERASE"/>
    <property type="match status" value="1"/>
</dbReference>
<gene>
    <name evidence="7" type="ORF">CSSPJE1EN1_LOCUS4255</name>
</gene>
<keyword evidence="3 4" id="KW-0442">Lipid degradation</keyword>
<feature type="short sequence motif" description="GXSXG" evidence="3">
    <location>
        <begin position="63"/>
        <end position="67"/>
    </location>
</feature>
<organism evidence="7 8">
    <name type="scientific">Sphagnum jensenii</name>
    <dbReference type="NCBI Taxonomy" id="128206"/>
    <lineage>
        <taxon>Eukaryota</taxon>
        <taxon>Viridiplantae</taxon>
        <taxon>Streptophyta</taxon>
        <taxon>Embryophyta</taxon>
        <taxon>Bryophyta</taxon>
        <taxon>Sphagnophytina</taxon>
        <taxon>Sphagnopsida</taxon>
        <taxon>Sphagnales</taxon>
        <taxon>Sphagnaceae</taxon>
        <taxon>Sphagnum</taxon>
    </lineage>
</organism>
<accession>A0ABP0VZM3</accession>
<evidence type="ECO:0000256" key="3">
    <source>
        <dbReference type="PROSITE-ProRule" id="PRU01161"/>
    </source>
</evidence>
<dbReference type="EMBL" id="OZ020106">
    <property type="protein sequence ID" value="CAK9258777.1"/>
    <property type="molecule type" value="Genomic_DNA"/>
</dbReference>
<dbReference type="Proteomes" id="UP001497444">
    <property type="component" value="Chromosome 11"/>
</dbReference>
<keyword evidence="3 4" id="KW-0378">Hydrolase</keyword>
<dbReference type="InterPro" id="IPR016035">
    <property type="entry name" value="Acyl_Trfase/lysoPLipase"/>
</dbReference>
<feature type="compositionally biased region" description="Low complexity" evidence="5">
    <location>
        <begin position="379"/>
        <end position="413"/>
    </location>
</feature>
<dbReference type="Pfam" id="PF01734">
    <property type="entry name" value="Patatin"/>
    <property type="match status" value="1"/>
</dbReference>
<feature type="active site" description="Nucleophile" evidence="3">
    <location>
        <position position="65"/>
    </location>
</feature>
<evidence type="ECO:0000256" key="2">
    <source>
        <dbReference type="ARBA" id="ARBA00023098"/>
    </source>
</evidence>
<comment type="domain">
    <text evidence="4">The nitrogen atoms of the two glycine residues in the GGXR motif define the oxyanion hole, and stabilize the oxyanion that forms during the nucleophilic attack by the catalytic serine during substrate cleavage.</text>
</comment>
<evidence type="ECO:0000256" key="5">
    <source>
        <dbReference type="SAM" id="MobiDB-lite"/>
    </source>
</evidence>
<sequence>MLEKFAKETPKGTLGKRITILSIDGGGVRGLVPLVILIELEGILQRLDGAERRLVDYFDMVAGTSTGGVITGLITTRSQDVPTRPLFTAEEVLKFYDRYATTLLPQTSTCDCRTPRCRANELDKLLNRTFGTFPHLSSAITSVLIPSFDIRIQEPILFSRWQAKQDPIDDAAVELVCQATSASPTYFPPVEFTLTDTTKEPHRGKTFSLIDGSLAINNPTGVAITQAIMEVQTDSGKGRVKYKSFSDLLVLSLGTGQHPMGHSASEATRWSLIGCPKAPWVDSVLNATADMVELNISLLFQSGNAGANYLRIQTDRLAGSFASIDTCGHEHLSQVTALGRQLLDEPVMQRDFKTGKLVPVADGVTNQEALYRGAERTFSSSSSSAPSSTSSSTPPSPSSSPSYLSLPHLSSLP</sequence>
<evidence type="ECO:0000313" key="8">
    <source>
        <dbReference type="Proteomes" id="UP001497444"/>
    </source>
</evidence>
<evidence type="ECO:0000259" key="6">
    <source>
        <dbReference type="PROSITE" id="PS51635"/>
    </source>
</evidence>
<feature type="active site" description="Proton acceptor" evidence="3">
    <location>
        <position position="211"/>
    </location>
</feature>
<comment type="caution">
    <text evidence="3">Lacks conserved residue(s) required for the propagation of feature annotation.</text>
</comment>
<keyword evidence="2 3" id="KW-0443">Lipid metabolism</keyword>
<evidence type="ECO:0000256" key="1">
    <source>
        <dbReference type="ARBA" id="ARBA00010240"/>
    </source>
</evidence>
<dbReference type="PROSITE" id="PS51635">
    <property type="entry name" value="PNPLA"/>
    <property type="match status" value="1"/>
</dbReference>
<evidence type="ECO:0000313" key="7">
    <source>
        <dbReference type="EMBL" id="CAK9258777.1"/>
    </source>
</evidence>
<feature type="short sequence motif" description="GXGXXG" evidence="3">
    <location>
        <begin position="25"/>
        <end position="30"/>
    </location>
</feature>